<dbReference type="EMBL" id="KN825774">
    <property type="protein sequence ID" value="KIK81566.1"/>
    <property type="molecule type" value="Genomic_DNA"/>
</dbReference>
<evidence type="ECO:0000256" key="1">
    <source>
        <dbReference type="SAM" id="SignalP"/>
    </source>
</evidence>
<evidence type="ECO:0000313" key="3">
    <source>
        <dbReference type="Proteomes" id="UP000054538"/>
    </source>
</evidence>
<reference evidence="2 3" key="1">
    <citation type="submission" date="2014-04" db="EMBL/GenBank/DDBJ databases">
        <authorList>
            <consortium name="DOE Joint Genome Institute"/>
            <person name="Kuo A."/>
            <person name="Kohler A."/>
            <person name="Jargeat P."/>
            <person name="Nagy L.G."/>
            <person name="Floudas D."/>
            <person name="Copeland A."/>
            <person name="Barry K.W."/>
            <person name="Cichocki N."/>
            <person name="Veneault-Fourrey C."/>
            <person name="LaButti K."/>
            <person name="Lindquist E.A."/>
            <person name="Lipzen A."/>
            <person name="Lundell T."/>
            <person name="Morin E."/>
            <person name="Murat C."/>
            <person name="Sun H."/>
            <person name="Tunlid A."/>
            <person name="Henrissat B."/>
            <person name="Grigoriev I.V."/>
            <person name="Hibbett D.S."/>
            <person name="Martin F."/>
            <person name="Nordberg H.P."/>
            <person name="Cantor M.N."/>
            <person name="Hua S.X."/>
        </authorList>
    </citation>
    <scope>NUCLEOTIDE SEQUENCE [LARGE SCALE GENOMIC DNA]</scope>
    <source>
        <strain evidence="2 3">Ve08.2h10</strain>
    </source>
</reference>
<dbReference type="Proteomes" id="UP000054538">
    <property type="component" value="Unassembled WGS sequence"/>
</dbReference>
<organism evidence="2 3">
    <name type="scientific">Paxillus rubicundulus Ve08.2h10</name>
    <dbReference type="NCBI Taxonomy" id="930991"/>
    <lineage>
        <taxon>Eukaryota</taxon>
        <taxon>Fungi</taxon>
        <taxon>Dikarya</taxon>
        <taxon>Basidiomycota</taxon>
        <taxon>Agaricomycotina</taxon>
        <taxon>Agaricomycetes</taxon>
        <taxon>Agaricomycetidae</taxon>
        <taxon>Boletales</taxon>
        <taxon>Paxilineae</taxon>
        <taxon>Paxillaceae</taxon>
        <taxon>Paxillus</taxon>
    </lineage>
</organism>
<proteinExistence type="predicted"/>
<gene>
    <name evidence="2" type="ORF">PAXRUDRAFT_832762</name>
</gene>
<dbReference type="HOGENOM" id="CLU_3087931_0_0_1"/>
<keyword evidence="1" id="KW-0732">Signal</keyword>
<sequence>MQNICHLSASLPPAVLQLLAGMLALDVDVIQNCWATLMEHRLAPRQGYSECC</sequence>
<name>A0A0D0DBT8_9AGAM</name>
<reference evidence="3" key="2">
    <citation type="submission" date="2015-01" db="EMBL/GenBank/DDBJ databases">
        <title>Evolutionary Origins and Diversification of the Mycorrhizal Mutualists.</title>
        <authorList>
            <consortium name="DOE Joint Genome Institute"/>
            <consortium name="Mycorrhizal Genomics Consortium"/>
            <person name="Kohler A."/>
            <person name="Kuo A."/>
            <person name="Nagy L.G."/>
            <person name="Floudas D."/>
            <person name="Copeland A."/>
            <person name="Barry K.W."/>
            <person name="Cichocki N."/>
            <person name="Veneault-Fourrey C."/>
            <person name="LaButti K."/>
            <person name="Lindquist E.A."/>
            <person name="Lipzen A."/>
            <person name="Lundell T."/>
            <person name="Morin E."/>
            <person name="Murat C."/>
            <person name="Riley R."/>
            <person name="Ohm R."/>
            <person name="Sun H."/>
            <person name="Tunlid A."/>
            <person name="Henrissat B."/>
            <person name="Grigoriev I.V."/>
            <person name="Hibbett D.S."/>
            <person name="Martin F."/>
        </authorList>
    </citation>
    <scope>NUCLEOTIDE SEQUENCE [LARGE SCALE GENOMIC DNA]</scope>
    <source>
        <strain evidence="3">Ve08.2h10</strain>
    </source>
</reference>
<feature type="signal peptide" evidence="1">
    <location>
        <begin position="1"/>
        <end position="24"/>
    </location>
</feature>
<protein>
    <submittedName>
        <fullName evidence="2">Uncharacterized protein</fullName>
    </submittedName>
</protein>
<dbReference type="InParanoid" id="A0A0D0DBT8"/>
<keyword evidence="3" id="KW-1185">Reference proteome</keyword>
<dbReference type="AlphaFoldDB" id="A0A0D0DBT8"/>
<accession>A0A0D0DBT8</accession>
<evidence type="ECO:0000313" key="2">
    <source>
        <dbReference type="EMBL" id="KIK81566.1"/>
    </source>
</evidence>
<feature type="chain" id="PRO_5002208451" evidence="1">
    <location>
        <begin position="25"/>
        <end position="52"/>
    </location>
</feature>